<evidence type="ECO:0000256" key="4">
    <source>
        <dbReference type="SAM" id="SignalP"/>
    </source>
</evidence>
<dbReference type="AlphaFoldDB" id="A0A369B8I0"/>
<evidence type="ECO:0000259" key="5">
    <source>
        <dbReference type="PROSITE" id="PS50106"/>
    </source>
</evidence>
<feature type="chain" id="PRO_5017058126" evidence="4">
    <location>
        <begin position="29"/>
        <end position="388"/>
    </location>
</feature>
<comment type="caution">
    <text evidence="6">The sequence shown here is derived from an EMBL/GenBank/DDBJ whole genome shotgun (WGS) entry which is preliminary data.</text>
</comment>
<dbReference type="Pfam" id="PF13180">
    <property type="entry name" value="PDZ_2"/>
    <property type="match status" value="1"/>
</dbReference>
<evidence type="ECO:0000313" key="6">
    <source>
        <dbReference type="EMBL" id="RCX16856.1"/>
    </source>
</evidence>
<name>A0A369B8I0_9FIRM</name>
<dbReference type="InterPro" id="IPR036034">
    <property type="entry name" value="PDZ_sf"/>
</dbReference>
<dbReference type="SMART" id="SM00228">
    <property type="entry name" value="PDZ"/>
    <property type="match status" value="1"/>
</dbReference>
<dbReference type="Gene3D" id="2.30.42.10">
    <property type="match status" value="1"/>
</dbReference>
<dbReference type="SUPFAM" id="SSF50494">
    <property type="entry name" value="Trypsin-like serine proteases"/>
    <property type="match status" value="1"/>
</dbReference>
<dbReference type="InterPro" id="IPR001478">
    <property type="entry name" value="PDZ"/>
</dbReference>
<dbReference type="PRINTS" id="PR00834">
    <property type="entry name" value="PROTEASES2C"/>
</dbReference>
<dbReference type="Pfam" id="PF13365">
    <property type="entry name" value="Trypsin_2"/>
    <property type="match status" value="1"/>
</dbReference>
<dbReference type="GO" id="GO:0006508">
    <property type="term" value="P:proteolysis"/>
    <property type="evidence" value="ECO:0007669"/>
    <property type="project" value="UniProtKB-KW"/>
</dbReference>
<sequence>MKKRQACVIATAVLAALFIAVQPVNSLASGISIFVNNELIGEAGQINGELYIPAKQLADRLEANMRLSADKKALYIERSENKNTTAQVISKVSPSVVGIIGNVKPGSSSWEDGSGDGMAFGTGVIFKSNGYIITNAHVVQDMENIIVVLSNGKAYQARLKALDDRTDLAVIKIDKGALTPAVLGDVSDIQVGEEVIAIGTPLSLSLRNSATKGIISGLNRSIQSDYKFIQSDAAINGGNSGGPIVNMQGKVIGINSVKYTGIGVEGLTFSIPVDTVKYAIDHFMKYGEIRRPYLGVLFMEGIAARYGLPSMEGLTVTEVEKGSPAEKSGLMADDIILSIDGEDITAIVDFNEKMKSYLPGSTCVFKISRDDVQSEIKVTFGDEKAGAK</sequence>
<accession>A0A369B8I0</accession>
<dbReference type="InterPro" id="IPR043504">
    <property type="entry name" value="Peptidase_S1_PA_chymotrypsin"/>
</dbReference>
<comment type="similarity">
    <text evidence="1">Belongs to the peptidase S1C family.</text>
</comment>
<dbReference type="PANTHER" id="PTHR43343">
    <property type="entry name" value="PEPTIDASE S12"/>
    <property type="match status" value="1"/>
</dbReference>
<feature type="domain" description="PDZ" evidence="5">
    <location>
        <begin position="283"/>
        <end position="344"/>
    </location>
</feature>
<proteinExistence type="inferred from homology"/>
<reference evidence="6 7" key="1">
    <citation type="submission" date="2018-07" db="EMBL/GenBank/DDBJ databases">
        <title>Genomic Encyclopedia of Type Strains, Phase IV (KMG-IV): sequencing the most valuable type-strain genomes for metagenomic binning, comparative biology and taxonomic classification.</title>
        <authorList>
            <person name="Goeker M."/>
        </authorList>
    </citation>
    <scope>NUCLEOTIDE SEQUENCE [LARGE SCALE GENOMIC DNA]</scope>
    <source>
        <strain evidence="6 7">DSM 27016</strain>
    </source>
</reference>
<dbReference type="PANTHER" id="PTHR43343:SF3">
    <property type="entry name" value="PROTEASE DO-LIKE 8, CHLOROPLASTIC"/>
    <property type="match status" value="1"/>
</dbReference>
<dbReference type="Gene3D" id="2.40.10.10">
    <property type="entry name" value="Trypsin-like serine proteases"/>
    <property type="match status" value="2"/>
</dbReference>
<dbReference type="CDD" id="cd06779">
    <property type="entry name" value="cpPDZ_Deg_HtrA-like"/>
    <property type="match status" value="1"/>
</dbReference>
<dbReference type="Proteomes" id="UP000253034">
    <property type="component" value="Unassembled WGS sequence"/>
</dbReference>
<feature type="signal peptide" evidence="4">
    <location>
        <begin position="1"/>
        <end position="28"/>
    </location>
</feature>
<keyword evidence="2 6" id="KW-0645">Protease</keyword>
<dbReference type="EMBL" id="QPJT01000009">
    <property type="protein sequence ID" value="RCX16856.1"/>
    <property type="molecule type" value="Genomic_DNA"/>
</dbReference>
<dbReference type="PROSITE" id="PS50106">
    <property type="entry name" value="PDZ"/>
    <property type="match status" value="1"/>
</dbReference>
<dbReference type="InterPro" id="IPR009003">
    <property type="entry name" value="Peptidase_S1_PA"/>
</dbReference>
<dbReference type="GO" id="GO:0004252">
    <property type="term" value="F:serine-type endopeptidase activity"/>
    <property type="evidence" value="ECO:0007669"/>
    <property type="project" value="InterPro"/>
</dbReference>
<dbReference type="InterPro" id="IPR001940">
    <property type="entry name" value="Peptidase_S1C"/>
</dbReference>
<dbReference type="RefSeq" id="WP_114297587.1">
    <property type="nucleotide sequence ID" value="NZ_QPJT01000009.1"/>
</dbReference>
<organism evidence="6 7">
    <name type="scientific">Anaerobacterium chartisolvens</name>
    <dbReference type="NCBI Taxonomy" id="1297424"/>
    <lineage>
        <taxon>Bacteria</taxon>
        <taxon>Bacillati</taxon>
        <taxon>Bacillota</taxon>
        <taxon>Clostridia</taxon>
        <taxon>Eubacteriales</taxon>
        <taxon>Oscillospiraceae</taxon>
        <taxon>Anaerobacterium</taxon>
    </lineage>
</organism>
<protein>
    <submittedName>
        <fullName evidence="6">Serine protease Do</fullName>
    </submittedName>
</protein>
<dbReference type="InterPro" id="IPR051201">
    <property type="entry name" value="Chloro_Bact_Ser_Proteases"/>
</dbReference>
<keyword evidence="4" id="KW-0732">Signal</keyword>
<evidence type="ECO:0000313" key="7">
    <source>
        <dbReference type="Proteomes" id="UP000253034"/>
    </source>
</evidence>
<evidence type="ECO:0000256" key="1">
    <source>
        <dbReference type="ARBA" id="ARBA00010541"/>
    </source>
</evidence>
<keyword evidence="7" id="KW-1185">Reference proteome</keyword>
<keyword evidence="3" id="KW-0378">Hydrolase</keyword>
<evidence type="ECO:0000256" key="2">
    <source>
        <dbReference type="ARBA" id="ARBA00022670"/>
    </source>
</evidence>
<dbReference type="SUPFAM" id="SSF50156">
    <property type="entry name" value="PDZ domain-like"/>
    <property type="match status" value="1"/>
</dbReference>
<evidence type="ECO:0000256" key="3">
    <source>
        <dbReference type="ARBA" id="ARBA00022801"/>
    </source>
</evidence>
<gene>
    <name evidence="6" type="ORF">DFR58_10983</name>
</gene>
<dbReference type="OrthoDB" id="9758917at2"/>